<dbReference type="STRING" id="1754190.A0A1Y2C8G7"/>
<feature type="compositionally biased region" description="Low complexity" evidence="1">
    <location>
        <begin position="474"/>
        <end position="485"/>
    </location>
</feature>
<comment type="caution">
    <text evidence="3">The sequence shown here is derived from an EMBL/GenBank/DDBJ whole genome shotgun (WGS) entry which is preliminary data.</text>
</comment>
<feature type="transmembrane region" description="Helical" evidence="2">
    <location>
        <begin position="190"/>
        <end position="211"/>
    </location>
</feature>
<proteinExistence type="predicted"/>
<evidence type="ECO:0000256" key="1">
    <source>
        <dbReference type="SAM" id="MobiDB-lite"/>
    </source>
</evidence>
<reference evidence="3 4" key="1">
    <citation type="submission" date="2016-08" db="EMBL/GenBank/DDBJ databases">
        <title>A Parts List for Fungal Cellulosomes Revealed by Comparative Genomics.</title>
        <authorList>
            <consortium name="DOE Joint Genome Institute"/>
            <person name="Haitjema C.H."/>
            <person name="Gilmore S.P."/>
            <person name="Henske J.K."/>
            <person name="Solomon K.V."/>
            <person name="De Groot R."/>
            <person name="Kuo A."/>
            <person name="Mondo S.J."/>
            <person name="Salamov A.A."/>
            <person name="Labutti K."/>
            <person name="Zhao Z."/>
            <person name="Chiniquy J."/>
            <person name="Barry K."/>
            <person name="Brewer H.M."/>
            <person name="Purvine S.O."/>
            <person name="Wright A.T."/>
            <person name="Boxma B."/>
            <person name="Van Alen T."/>
            <person name="Hackstein J.H."/>
            <person name="Baker S.E."/>
            <person name="Grigoriev I.V."/>
            <person name="O'Malley M.A."/>
        </authorList>
    </citation>
    <scope>NUCLEOTIDE SEQUENCE [LARGE SCALE GENOMIC DNA]</scope>
    <source>
        <strain evidence="3 4">G1</strain>
    </source>
</reference>
<evidence type="ECO:0000313" key="3">
    <source>
        <dbReference type="EMBL" id="ORY43197.1"/>
    </source>
</evidence>
<protein>
    <submittedName>
        <fullName evidence="3">Uncharacterized protein</fullName>
    </submittedName>
</protein>
<keyword evidence="2" id="KW-0812">Transmembrane</keyword>
<feature type="compositionally biased region" description="Basic and acidic residues" evidence="1">
    <location>
        <begin position="444"/>
        <end position="463"/>
    </location>
</feature>
<sequence>MLSEAELIKLQSERQYFIENGAEASLFQWLRSKGTNFTCYVEYLNSLNREQEINNKIDIVRTIIYALHKPFQFTFFYWTLLIFILHKFNFKKPVMKIILAHLILRTIGDMINKFGDLFNHYYSNVPTTDEQGNVSYSCRYDSPSTEMHPFKWFLTRQIGCIFWCLGEIVADWYPLFRTRAVAKDQSSIKIVYVTCGIFNFSKILLILYHYALSPKELYDEHGVYNKAKVDIFYFTYWIIQLIIIYASVIYDYSVYYVIKKSFSRLSLLEHGFLKRFKSVSEFRILISAVVCVIFLPIVSVTIIIKFYYYYRYGYHDLEFSFDEIRLSINNVQYFMIFIDQILLIHSSSNSTTTSSGPSNNNSYTTINVSRGISKLNFSKIINNSTNSSQYYSRKNSSSISPISPSTAVNSSIIYKNNGYSTIPNTSTIINNSIIKNGSFNERKRSEDIRNNSISERKRNEDIRNNTISRENHTNNNYVNNNTNNINSNNNDNYYNYNEANNNSNNGYNYNNSSNDQRNINNNDYNNNIVGTATSYNSNASNNSNINVSNIRSPNFGMLNSYYENDKFKF</sequence>
<feature type="transmembrane region" description="Helical" evidence="2">
    <location>
        <begin position="71"/>
        <end position="90"/>
    </location>
</feature>
<name>A0A1Y2C8G7_9FUNG</name>
<keyword evidence="2" id="KW-0472">Membrane</keyword>
<gene>
    <name evidence="3" type="ORF">LY90DRAFT_703752</name>
</gene>
<keyword evidence="4" id="KW-1185">Reference proteome</keyword>
<feature type="transmembrane region" description="Helical" evidence="2">
    <location>
        <begin position="284"/>
        <end position="310"/>
    </location>
</feature>
<feature type="region of interest" description="Disordered" evidence="1">
    <location>
        <begin position="444"/>
        <end position="485"/>
    </location>
</feature>
<keyword evidence="2" id="KW-1133">Transmembrane helix</keyword>
<dbReference type="Proteomes" id="UP000193920">
    <property type="component" value="Unassembled WGS sequence"/>
</dbReference>
<dbReference type="AlphaFoldDB" id="A0A1Y2C8G7"/>
<evidence type="ECO:0000256" key="2">
    <source>
        <dbReference type="SAM" id="Phobius"/>
    </source>
</evidence>
<dbReference type="EMBL" id="MCOG01000117">
    <property type="protein sequence ID" value="ORY43197.1"/>
    <property type="molecule type" value="Genomic_DNA"/>
</dbReference>
<evidence type="ECO:0000313" key="4">
    <source>
        <dbReference type="Proteomes" id="UP000193920"/>
    </source>
</evidence>
<feature type="transmembrane region" description="Helical" evidence="2">
    <location>
        <begin position="231"/>
        <end position="258"/>
    </location>
</feature>
<accession>A0A1Y2C8G7</accession>
<organism evidence="3 4">
    <name type="scientific">Neocallimastix californiae</name>
    <dbReference type="NCBI Taxonomy" id="1754190"/>
    <lineage>
        <taxon>Eukaryota</taxon>
        <taxon>Fungi</taxon>
        <taxon>Fungi incertae sedis</taxon>
        <taxon>Chytridiomycota</taxon>
        <taxon>Chytridiomycota incertae sedis</taxon>
        <taxon>Neocallimastigomycetes</taxon>
        <taxon>Neocallimastigales</taxon>
        <taxon>Neocallimastigaceae</taxon>
        <taxon>Neocallimastix</taxon>
    </lineage>
</organism>